<dbReference type="GeneID" id="25741680"/>
<gene>
    <name evidence="3" type="ORF">MNEG_8805</name>
</gene>
<dbReference type="RefSeq" id="XP_013898175.1">
    <property type="nucleotide sequence ID" value="XM_014042721.1"/>
</dbReference>
<dbReference type="EMBL" id="KK101935">
    <property type="protein sequence ID" value="KIY99155.1"/>
    <property type="molecule type" value="Genomic_DNA"/>
</dbReference>
<evidence type="ECO:0000259" key="2">
    <source>
        <dbReference type="PROSITE" id="PS50222"/>
    </source>
</evidence>
<evidence type="ECO:0000256" key="1">
    <source>
        <dbReference type="ARBA" id="ARBA00022837"/>
    </source>
</evidence>
<dbReference type="Proteomes" id="UP000054498">
    <property type="component" value="Unassembled WGS sequence"/>
</dbReference>
<dbReference type="KEGG" id="mng:MNEG_8805"/>
<dbReference type="InterPro" id="IPR018247">
    <property type="entry name" value="EF_Hand_1_Ca_BS"/>
</dbReference>
<dbReference type="PROSITE" id="PS00018">
    <property type="entry name" value="EF_HAND_1"/>
    <property type="match status" value="1"/>
</dbReference>
<evidence type="ECO:0000313" key="4">
    <source>
        <dbReference type="Proteomes" id="UP000054498"/>
    </source>
</evidence>
<keyword evidence="1" id="KW-0106">Calcium</keyword>
<dbReference type="SUPFAM" id="SSF47473">
    <property type="entry name" value="EF-hand"/>
    <property type="match status" value="1"/>
</dbReference>
<dbReference type="InterPro" id="IPR011992">
    <property type="entry name" value="EF-hand-dom_pair"/>
</dbReference>
<sequence length="57" mass="6233">MADDHAVDNEINFESLKALKQVFDSADEDGSGELDIEEFCAKLGPHLGANLTKQQAR</sequence>
<dbReference type="OrthoDB" id="515012at2759"/>
<reference evidence="3 4" key="1">
    <citation type="journal article" date="2013" name="BMC Genomics">
        <title>Reconstruction of the lipid metabolism for the microalga Monoraphidium neglectum from its genome sequence reveals characteristics suitable for biofuel production.</title>
        <authorList>
            <person name="Bogen C."/>
            <person name="Al-Dilaimi A."/>
            <person name="Albersmeier A."/>
            <person name="Wichmann J."/>
            <person name="Grundmann M."/>
            <person name="Rupp O."/>
            <person name="Lauersen K.J."/>
            <person name="Blifernez-Klassen O."/>
            <person name="Kalinowski J."/>
            <person name="Goesmann A."/>
            <person name="Mussgnug J.H."/>
            <person name="Kruse O."/>
        </authorList>
    </citation>
    <scope>NUCLEOTIDE SEQUENCE [LARGE SCALE GENOMIC DNA]</scope>
    <source>
        <strain evidence="3 4">SAG 48.87</strain>
    </source>
</reference>
<organism evidence="3 4">
    <name type="scientific">Monoraphidium neglectum</name>
    <dbReference type="NCBI Taxonomy" id="145388"/>
    <lineage>
        <taxon>Eukaryota</taxon>
        <taxon>Viridiplantae</taxon>
        <taxon>Chlorophyta</taxon>
        <taxon>core chlorophytes</taxon>
        <taxon>Chlorophyceae</taxon>
        <taxon>CS clade</taxon>
        <taxon>Sphaeropleales</taxon>
        <taxon>Selenastraceae</taxon>
        <taxon>Monoraphidium</taxon>
    </lineage>
</organism>
<keyword evidence="4" id="KW-1185">Reference proteome</keyword>
<proteinExistence type="predicted"/>
<dbReference type="AlphaFoldDB" id="A0A0D2MYF5"/>
<evidence type="ECO:0000313" key="3">
    <source>
        <dbReference type="EMBL" id="KIY99155.1"/>
    </source>
</evidence>
<name>A0A0D2MYF5_9CHLO</name>
<accession>A0A0D2MYF5</accession>
<protein>
    <recommendedName>
        <fullName evidence="2">EF-hand domain-containing protein</fullName>
    </recommendedName>
</protein>
<dbReference type="Gene3D" id="1.10.238.10">
    <property type="entry name" value="EF-hand"/>
    <property type="match status" value="1"/>
</dbReference>
<feature type="domain" description="EF-hand" evidence="2">
    <location>
        <begin position="14"/>
        <end position="49"/>
    </location>
</feature>
<dbReference type="GO" id="GO:0005509">
    <property type="term" value="F:calcium ion binding"/>
    <property type="evidence" value="ECO:0007669"/>
    <property type="project" value="InterPro"/>
</dbReference>
<dbReference type="InterPro" id="IPR002048">
    <property type="entry name" value="EF_hand_dom"/>
</dbReference>
<dbReference type="PROSITE" id="PS50222">
    <property type="entry name" value="EF_HAND_2"/>
    <property type="match status" value="1"/>
</dbReference>